<proteinExistence type="predicted"/>
<reference evidence="1 2" key="1">
    <citation type="submission" date="2018-06" db="EMBL/GenBank/DDBJ databases">
        <title>Genomic Encyclopedia of Archaeal and Bacterial Type Strains, Phase II (KMG-II): from individual species to whole genera.</title>
        <authorList>
            <person name="Goeker M."/>
        </authorList>
    </citation>
    <scope>NUCLEOTIDE SEQUENCE [LARGE SCALE GENOMIC DNA]</scope>
    <source>
        <strain evidence="1 2">DSM 6779</strain>
    </source>
</reference>
<accession>A0A2W7NDL9</accession>
<protein>
    <submittedName>
        <fullName evidence="1">Uncharacterized protein</fullName>
    </submittedName>
</protein>
<evidence type="ECO:0000313" key="1">
    <source>
        <dbReference type="EMBL" id="PZX18040.1"/>
    </source>
</evidence>
<organism evidence="1 2">
    <name type="scientific">Breznakibacter xylanolyticus</name>
    <dbReference type="NCBI Taxonomy" id="990"/>
    <lineage>
        <taxon>Bacteria</taxon>
        <taxon>Pseudomonadati</taxon>
        <taxon>Bacteroidota</taxon>
        <taxon>Bacteroidia</taxon>
        <taxon>Marinilabiliales</taxon>
        <taxon>Marinilabiliaceae</taxon>
        <taxon>Breznakibacter</taxon>
    </lineage>
</organism>
<keyword evidence="2" id="KW-1185">Reference proteome</keyword>
<dbReference type="Proteomes" id="UP000249239">
    <property type="component" value="Unassembled WGS sequence"/>
</dbReference>
<dbReference type="EMBL" id="QKZK01000007">
    <property type="protein sequence ID" value="PZX18040.1"/>
    <property type="molecule type" value="Genomic_DNA"/>
</dbReference>
<evidence type="ECO:0000313" key="2">
    <source>
        <dbReference type="Proteomes" id="UP000249239"/>
    </source>
</evidence>
<sequence length="137" mass="15198">MVNFRQWSRKGYAVFASLGRLVRIAVLKLAVSDTFACKERKGAVVLQPQATVGDASDEPEVMTTGVETLVNAVAVWMMLSVVPVAAKVAGDSILLLFERYSDVALLDFFRQGFFFSPSQSPRREDNGMSWMNGFLLR</sequence>
<dbReference type="AlphaFoldDB" id="A0A2W7NDL9"/>
<gene>
    <name evidence="1" type="ORF">LX69_01075</name>
</gene>
<comment type="caution">
    <text evidence="1">The sequence shown here is derived from an EMBL/GenBank/DDBJ whole genome shotgun (WGS) entry which is preliminary data.</text>
</comment>
<name>A0A2W7NDL9_9BACT</name>